<dbReference type="GO" id="GO:0016740">
    <property type="term" value="F:transferase activity"/>
    <property type="evidence" value="ECO:0007669"/>
    <property type="project" value="UniProtKB-KW"/>
</dbReference>
<feature type="domain" description="Polysaccharide pyruvyl transferase" evidence="1">
    <location>
        <begin position="24"/>
        <end position="363"/>
    </location>
</feature>
<evidence type="ECO:0000313" key="3">
    <source>
        <dbReference type="Proteomes" id="UP000586827"/>
    </source>
</evidence>
<accession>A0A849C376</accession>
<organism evidence="2 3">
    <name type="scientific">Nocardia uniformis</name>
    <dbReference type="NCBI Taxonomy" id="53432"/>
    <lineage>
        <taxon>Bacteria</taxon>
        <taxon>Bacillati</taxon>
        <taxon>Actinomycetota</taxon>
        <taxon>Actinomycetes</taxon>
        <taxon>Mycobacteriales</taxon>
        <taxon>Nocardiaceae</taxon>
        <taxon>Nocardia</taxon>
    </lineage>
</organism>
<dbReference type="Pfam" id="PF04230">
    <property type="entry name" value="PS_pyruv_trans"/>
    <property type="match status" value="1"/>
</dbReference>
<evidence type="ECO:0000259" key="1">
    <source>
        <dbReference type="Pfam" id="PF04230"/>
    </source>
</evidence>
<dbReference type="Proteomes" id="UP000586827">
    <property type="component" value="Unassembled WGS sequence"/>
</dbReference>
<keyword evidence="2" id="KW-0808">Transferase</keyword>
<protein>
    <submittedName>
        <fullName evidence="2">Polysaccharide pyruvyl transferase family protein</fullName>
    </submittedName>
</protein>
<keyword evidence="3" id="KW-1185">Reference proteome</keyword>
<dbReference type="PANTHER" id="PTHR36836:SF1">
    <property type="entry name" value="COLANIC ACID BIOSYNTHESIS PROTEIN WCAK"/>
    <property type="match status" value="1"/>
</dbReference>
<dbReference type="EMBL" id="JABELX010000004">
    <property type="protein sequence ID" value="NNH70775.1"/>
    <property type="molecule type" value="Genomic_DNA"/>
</dbReference>
<comment type="caution">
    <text evidence="2">The sequence shown here is derived from an EMBL/GenBank/DDBJ whole genome shotgun (WGS) entry which is preliminary data.</text>
</comment>
<evidence type="ECO:0000313" key="2">
    <source>
        <dbReference type="EMBL" id="NNH70775.1"/>
    </source>
</evidence>
<gene>
    <name evidence="2" type="ORF">HLB23_13020</name>
</gene>
<name>A0A849C376_9NOCA</name>
<proteinExistence type="predicted"/>
<reference evidence="2 3" key="1">
    <citation type="submission" date="2020-05" db="EMBL/GenBank/DDBJ databases">
        <title>MicrobeNet Type strains.</title>
        <authorList>
            <person name="Nicholson A.C."/>
        </authorList>
    </citation>
    <scope>NUCLEOTIDE SEQUENCE [LARGE SCALE GENOMIC DNA]</scope>
    <source>
        <strain evidence="2 3">JCM 3224</strain>
    </source>
</reference>
<dbReference type="PANTHER" id="PTHR36836">
    <property type="entry name" value="COLANIC ACID BIOSYNTHESIS PROTEIN WCAK"/>
    <property type="match status" value="1"/>
</dbReference>
<dbReference type="RefSeq" id="WP_067522372.1">
    <property type="nucleotide sequence ID" value="NZ_JABELX010000004.1"/>
</dbReference>
<sequence length="439" mass="47104">MSGAGDGADGFKVLVDSGDYRLRNRGDIAMMVMTVERLRQRWPNARIGVLTEEPGVLRAVLPDAEPVIVHSGGYWGRGGFAGRLEHATATKLTGPASVWWRAASEVPKARLREAKSWAVSGVHALTGAEFHSNTPPRPPLPAAVEDAALVIALGGGYLNDNDQRKASRTLDLLERARALGIPTAMLGQGLGPLTDPRLRERAAAVLPDVDVIAVREGLRGPRLLADLGVAADRVLVTGDDAIEFSYRMRRPEIGTDLGICLRAGDSTKISDSARDTLGAAVRAGAAEFDATLAPLILSENDSEDRRATLPLLSGATRTRPVIGRAGTAAEVARRVARCRVLVTSAYHLAVFALSQGIPAIGVTASQYYDDKFYGLADMFGAGLRVVHLDSTDLERELAHQVRDLWVAAPDLRDTLQHKAVEQIDAGRAGLERVFRLVED</sequence>
<dbReference type="AlphaFoldDB" id="A0A849C376"/>
<dbReference type="InterPro" id="IPR007345">
    <property type="entry name" value="Polysacch_pyruvyl_Trfase"/>
</dbReference>